<reference evidence="2 3" key="1">
    <citation type="submission" date="2016-09" db="EMBL/GenBank/DDBJ databases">
        <authorList>
            <person name="Doonan J."/>
            <person name="Pachebat J.A."/>
            <person name="Golyshin P.N."/>
            <person name="Denman S."/>
            <person name="Mcdonald J.E."/>
        </authorList>
    </citation>
    <scope>NUCLEOTIDE SEQUENCE [LARGE SCALE GENOMIC DNA]</scope>
    <source>
        <strain evidence="2 3">NCPPB 3934</strain>
    </source>
</reference>
<protein>
    <recommendedName>
        <fullName evidence="4">DUF3742 domain-containing protein</fullName>
    </recommendedName>
</protein>
<feature type="transmembrane region" description="Helical" evidence="1">
    <location>
        <begin position="50"/>
        <end position="83"/>
    </location>
</feature>
<keyword evidence="1" id="KW-0812">Transmembrane</keyword>
<accession>A0A421DPP2</accession>
<keyword evidence="1" id="KW-1133">Transmembrane helix</keyword>
<evidence type="ECO:0000313" key="3">
    <source>
        <dbReference type="Proteomes" id="UP000285648"/>
    </source>
</evidence>
<comment type="caution">
    <text evidence="2">The sequence shown here is derived from an EMBL/GenBank/DDBJ whole genome shotgun (WGS) entry which is preliminary data.</text>
</comment>
<dbReference type="Proteomes" id="UP000285648">
    <property type="component" value="Unassembled WGS sequence"/>
</dbReference>
<evidence type="ECO:0000313" key="2">
    <source>
        <dbReference type="EMBL" id="RLM24775.1"/>
    </source>
</evidence>
<gene>
    <name evidence="2" type="ORF">BIY29_08650</name>
</gene>
<proteinExistence type="predicted"/>
<dbReference type="OrthoDB" id="6637434at2"/>
<dbReference type="EMBL" id="MJLZ01000015">
    <property type="protein sequence ID" value="RLM24775.1"/>
    <property type="molecule type" value="Genomic_DNA"/>
</dbReference>
<evidence type="ECO:0008006" key="4">
    <source>
        <dbReference type="Google" id="ProtNLM"/>
    </source>
</evidence>
<evidence type="ECO:0000256" key="1">
    <source>
        <dbReference type="SAM" id="Phobius"/>
    </source>
</evidence>
<organism evidence="2 3">
    <name type="scientific">Brenneria alni</name>
    <dbReference type="NCBI Taxonomy" id="71656"/>
    <lineage>
        <taxon>Bacteria</taxon>
        <taxon>Pseudomonadati</taxon>
        <taxon>Pseudomonadota</taxon>
        <taxon>Gammaproteobacteria</taxon>
        <taxon>Enterobacterales</taxon>
        <taxon>Pectobacteriaceae</taxon>
        <taxon>Brenneria</taxon>
    </lineage>
</organism>
<dbReference type="AlphaFoldDB" id="A0A421DPP2"/>
<name>A0A421DPP2_9GAMM</name>
<keyword evidence="1" id="KW-0472">Membrane</keyword>
<dbReference type="RefSeq" id="WP_121574790.1">
    <property type="nucleotide sequence ID" value="NZ_MJLZ01000015.1"/>
</dbReference>
<sequence>MQSTAQNRAYQRGLKAAGIWKGTKNRLKQWDAVCVAAAARRHLPKWAGHIPVAAFCGLSVAAILFGGFVISAIFLFLWAIFLVSPKKGLADGIPVYVTNPSKQSHSDDAYASRDEHFDDYWWWWRKK</sequence>
<keyword evidence="3" id="KW-1185">Reference proteome</keyword>